<reference evidence="2" key="1">
    <citation type="journal article" date="2015" name="Nature">
        <title>Complex archaea that bridge the gap between prokaryotes and eukaryotes.</title>
        <authorList>
            <person name="Spang A."/>
            <person name="Saw J.H."/>
            <person name="Jorgensen S.L."/>
            <person name="Zaremba-Niedzwiedzka K."/>
            <person name="Martijn J."/>
            <person name="Lind A.E."/>
            <person name="van Eijk R."/>
            <person name="Schleper C."/>
            <person name="Guy L."/>
            <person name="Ettema T.J."/>
        </authorList>
    </citation>
    <scope>NUCLEOTIDE SEQUENCE</scope>
</reference>
<accession>A0A0F9NBI5</accession>
<comment type="caution">
    <text evidence="2">The sequence shown here is derived from an EMBL/GenBank/DDBJ whole genome shotgun (WGS) entry which is preliminary data.</text>
</comment>
<dbReference type="SUPFAM" id="SSF52402">
    <property type="entry name" value="Adenine nucleotide alpha hydrolases-like"/>
    <property type="match status" value="1"/>
</dbReference>
<dbReference type="InterPro" id="IPR001962">
    <property type="entry name" value="Asn_synthase"/>
</dbReference>
<proteinExistence type="predicted"/>
<evidence type="ECO:0000259" key="1">
    <source>
        <dbReference type="Pfam" id="PF00733"/>
    </source>
</evidence>
<dbReference type="GO" id="GO:0004066">
    <property type="term" value="F:asparagine synthase (glutamine-hydrolyzing) activity"/>
    <property type="evidence" value="ECO:0007669"/>
    <property type="project" value="InterPro"/>
</dbReference>
<dbReference type="GO" id="GO:0006529">
    <property type="term" value="P:asparagine biosynthetic process"/>
    <property type="evidence" value="ECO:0007669"/>
    <property type="project" value="InterPro"/>
</dbReference>
<sequence length="117" mass="13139">MESKEKIGIFLSGGLDSRLIAGFASKIAKKNDKELISFTFGTKGGRQEKIAKRIAKILNIENIFYEIPVDSIANIPIIFCLNEFFSLIRILEKSKRFLSAIAILNSTSICEMFFLCP</sequence>
<dbReference type="Pfam" id="PF00733">
    <property type="entry name" value="Asn_synthase"/>
    <property type="match status" value="1"/>
</dbReference>
<gene>
    <name evidence="2" type="ORF">LCGC14_0971800</name>
</gene>
<dbReference type="InterPro" id="IPR014729">
    <property type="entry name" value="Rossmann-like_a/b/a_fold"/>
</dbReference>
<dbReference type="AlphaFoldDB" id="A0A0F9NBI5"/>
<evidence type="ECO:0000313" key="2">
    <source>
        <dbReference type="EMBL" id="KKN16845.1"/>
    </source>
</evidence>
<name>A0A0F9NBI5_9ZZZZ</name>
<dbReference type="EMBL" id="LAZR01003576">
    <property type="protein sequence ID" value="KKN16845.1"/>
    <property type="molecule type" value="Genomic_DNA"/>
</dbReference>
<organism evidence="2">
    <name type="scientific">marine sediment metagenome</name>
    <dbReference type="NCBI Taxonomy" id="412755"/>
    <lineage>
        <taxon>unclassified sequences</taxon>
        <taxon>metagenomes</taxon>
        <taxon>ecological metagenomes</taxon>
    </lineage>
</organism>
<feature type="domain" description="Asparagine synthetase" evidence="1">
    <location>
        <begin position="1"/>
        <end position="74"/>
    </location>
</feature>
<protein>
    <recommendedName>
        <fullName evidence="1">Asparagine synthetase domain-containing protein</fullName>
    </recommendedName>
</protein>
<dbReference type="Gene3D" id="3.40.50.620">
    <property type="entry name" value="HUPs"/>
    <property type="match status" value="1"/>
</dbReference>